<protein>
    <submittedName>
        <fullName evidence="1">Uncharacterized protein</fullName>
    </submittedName>
</protein>
<dbReference type="EMBL" id="WJQU01000001">
    <property type="protein sequence ID" value="KAJ6646132.1"/>
    <property type="molecule type" value="Genomic_DNA"/>
</dbReference>
<comment type="caution">
    <text evidence="1">The sequence shown here is derived from an EMBL/GenBank/DDBJ whole genome shotgun (WGS) entry which is preliminary data.</text>
</comment>
<dbReference type="Proteomes" id="UP001151699">
    <property type="component" value="Chromosome A"/>
</dbReference>
<sequence length="23" mass="2739">MENNPVLWNTYGNELGDSRIERM</sequence>
<evidence type="ECO:0000313" key="1">
    <source>
        <dbReference type="EMBL" id="KAJ6646132.1"/>
    </source>
</evidence>
<proteinExistence type="predicted"/>
<keyword evidence="2" id="KW-1185">Reference proteome</keyword>
<reference evidence="1" key="1">
    <citation type="submission" date="2022-07" db="EMBL/GenBank/DDBJ databases">
        <authorList>
            <person name="Trinca V."/>
            <person name="Uliana J.V.C."/>
            <person name="Torres T.T."/>
            <person name="Ward R.J."/>
            <person name="Monesi N."/>
        </authorList>
    </citation>
    <scope>NUCLEOTIDE SEQUENCE</scope>
    <source>
        <strain evidence="1">HSMRA1968</strain>
        <tissue evidence="1">Whole embryos</tissue>
    </source>
</reference>
<gene>
    <name evidence="1" type="ORF">Bhyg_01342</name>
</gene>
<name>A0A9Q0S5G1_9DIPT</name>
<dbReference type="AlphaFoldDB" id="A0A9Q0S5G1"/>
<organism evidence="1 2">
    <name type="scientific">Pseudolycoriella hygida</name>
    <dbReference type="NCBI Taxonomy" id="35572"/>
    <lineage>
        <taxon>Eukaryota</taxon>
        <taxon>Metazoa</taxon>
        <taxon>Ecdysozoa</taxon>
        <taxon>Arthropoda</taxon>
        <taxon>Hexapoda</taxon>
        <taxon>Insecta</taxon>
        <taxon>Pterygota</taxon>
        <taxon>Neoptera</taxon>
        <taxon>Endopterygota</taxon>
        <taxon>Diptera</taxon>
        <taxon>Nematocera</taxon>
        <taxon>Sciaroidea</taxon>
        <taxon>Sciaridae</taxon>
        <taxon>Pseudolycoriella</taxon>
    </lineage>
</organism>
<accession>A0A9Q0S5G1</accession>
<evidence type="ECO:0000313" key="2">
    <source>
        <dbReference type="Proteomes" id="UP001151699"/>
    </source>
</evidence>